<evidence type="ECO:0000313" key="3">
    <source>
        <dbReference type="Proteomes" id="UP000214760"/>
    </source>
</evidence>
<gene>
    <name evidence="2" type="ORF">SAMN02910262_01068</name>
</gene>
<keyword evidence="1" id="KW-0812">Transmembrane</keyword>
<evidence type="ECO:0000256" key="1">
    <source>
        <dbReference type="SAM" id="Phobius"/>
    </source>
</evidence>
<keyword evidence="1" id="KW-0472">Membrane</keyword>
<feature type="transmembrane region" description="Helical" evidence="1">
    <location>
        <begin position="122"/>
        <end position="141"/>
    </location>
</feature>
<feature type="transmembrane region" description="Helical" evidence="1">
    <location>
        <begin position="148"/>
        <end position="175"/>
    </location>
</feature>
<dbReference type="Proteomes" id="UP000214760">
    <property type="component" value="Unassembled WGS sequence"/>
</dbReference>
<organism evidence="2 3">
    <name type="scientific">[Clostridium] aminophilum</name>
    <dbReference type="NCBI Taxonomy" id="1526"/>
    <lineage>
        <taxon>Bacteria</taxon>
        <taxon>Bacillati</taxon>
        <taxon>Bacillota</taxon>
        <taxon>Clostridia</taxon>
        <taxon>Lachnospirales</taxon>
        <taxon>Lachnospiraceae</taxon>
    </lineage>
</organism>
<accession>A0A1I6J054</accession>
<proteinExistence type="predicted"/>
<protein>
    <submittedName>
        <fullName evidence="2">Energy-coupling factor transport system substrate-specific component</fullName>
    </submittedName>
</protein>
<feature type="transmembrane region" description="Helical" evidence="1">
    <location>
        <begin position="12"/>
        <end position="40"/>
    </location>
</feature>
<name>A0A1I6J054_9FIRM</name>
<dbReference type="InterPro" id="IPR017195">
    <property type="entry name" value="ABC_thiamin-permease_prd"/>
</dbReference>
<reference evidence="2 3" key="1">
    <citation type="submission" date="2016-10" db="EMBL/GenBank/DDBJ databases">
        <authorList>
            <person name="de Groot N.N."/>
        </authorList>
    </citation>
    <scope>NUCLEOTIDE SEQUENCE [LARGE SCALE GENOMIC DNA]</scope>
    <source>
        <strain evidence="2 3">F</strain>
    </source>
</reference>
<dbReference type="Pfam" id="PF09819">
    <property type="entry name" value="ABC_cobalt"/>
    <property type="match status" value="1"/>
</dbReference>
<feature type="transmembrane region" description="Helical" evidence="1">
    <location>
        <begin position="80"/>
        <end position="102"/>
    </location>
</feature>
<sequence>MTKNNEWKLKDALMIAICAVLFGILLLGATYAGGILYGLLAPAGMGSLGYEPFYGIYFMPAAFCIYIMRKPGTGMIAEILAAIIETLLGNFFGPIVILSGVVQGIGIELPIALKKYLVFSRPVMITSAVVCSVLTLIYNCFVSGYNMIALPVLGVMLIVRIISAVFFCGILTPILGDRLSKAGVLRGYAICDDEDALA</sequence>
<dbReference type="EMBL" id="FOZC01000004">
    <property type="protein sequence ID" value="SFR72366.1"/>
    <property type="molecule type" value="Genomic_DNA"/>
</dbReference>
<dbReference type="AlphaFoldDB" id="A0A1I6J054"/>
<feature type="transmembrane region" description="Helical" evidence="1">
    <location>
        <begin position="52"/>
        <end position="68"/>
    </location>
</feature>
<keyword evidence="1" id="KW-1133">Transmembrane helix</keyword>
<evidence type="ECO:0000313" key="2">
    <source>
        <dbReference type="EMBL" id="SFR72366.1"/>
    </source>
</evidence>
<dbReference type="RefSeq" id="WP_031472021.1">
    <property type="nucleotide sequence ID" value="NZ_FOZC01000004.1"/>
</dbReference>